<gene>
    <name evidence="1" type="ORF">BJX66DRAFT_179190</name>
</gene>
<organism evidence="1 2">
    <name type="scientific">Aspergillus keveii</name>
    <dbReference type="NCBI Taxonomy" id="714993"/>
    <lineage>
        <taxon>Eukaryota</taxon>
        <taxon>Fungi</taxon>
        <taxon>Dikarya</taxon>
        <taxon>Ascomycota</taxon>
        <taxon>Pezizomycotina</taxon>
        <taxon>Eurotiomycetes</taxon>
        <taxon>Eurotiomycetidae</taxon>
        <taxon>Eurotiales</taxon>
        <taxon>Aspergillaceae</taxon>
        <taxon>Aspergillus</taxon>
        <taxon>Aspergillus subgen. Nidulantes</taxon>
    </lineage>
</organism>
<proteinExistence type="predicted"/>
<reference evidence="1 2" key="1">
    <citation type="submission" date="2024-07" db="EMBL/GenBank/DDBJ databases">
        <title>Section-level genome sequencing and comparative genomics of Aspergillus sections Usti and Cavernicolus.</title>
        <authorList>
            <consortium name="Lawrence Berkeley National Laboratory"/>
            <person name="Nybo J.L."/>
            <person name="Vesth T.C."/>
            <person name="Theobald S."/>
            <person name="Frisvad J.C."/>
            <person name="Larsen T.O."/>
            <person name="Kjaerboelling I."/>
            <person name="Rothschild-Mancinelli K."/>
            <person name="Lyhne E.K."/>
            <person name="Kogle M.E."/>
            <person name="Barry K."/>
            <person name="Clum A."/>
            <person name="Na H."/>
            <person name="Ledsgaard L."/>
            <person name="Lin J."/>
            <person name="Lipzen A."/>
            <person name="Kuo A."/>
            <person name="Riley R."/>
            <person name="Mondo S."/>
            <person name="Labutti K."/>
            <person name="Haridas S."/>
            <person name="Pangalinan J."/>
            <person name="Salamov A.A."/>
            <person name="Simmons B.A."/>
            <person name="Magnuson J.K."/>
            <person name="Chen J."/>
            <person name="Drula E."/>
            <person name="Henrissat B."/>
            <person name="Wiebenga A."/>
            <person name="Lubbers R.J."/>
            <person name="Gomes A.C."/>
            <person name="Makela M.R."/>
            <person name="Stajich J."/>
            <person name="Grigoriev I.V."/>
            <person name="Mortensen U.H."/>
            <person name="De Vries R.P."/>
            <person name="Baker S.E."/>
            <person name="Andersen M.R."/>
        </authorList>
    </citation>
    <scope>NUCLEOTIDE SEQUENCE [LARGE SCALE GENOMIC DNA]</scope>
    <source>
        <strain evidence="1 2">CBS 209.92</strain>
    </source>
</reference>
<protein>
    <submittedName>
        <fullName evidence="1">Uncharacterized protein</fullName>
    </submittedName>
</protein>
<keyword evidence="2" id="KW-1185">Reference proteome</keyword>
<comment type="caution">
    <text evidence="1">The sequence shown here is derived from an EMBL/GenBank/DDBJ whole genome shotgun (WGS) entry which is preliminary data.</text>
</comment>
<name>A0ABR4G7L3_9EURO</name>
<accession>A0ABR4G7L3</accession>
<sequence>MRASRINYPGFSLATHPSVLALLETTYRLTLEYLLHPCGPTLLSLEGQISAARHGVARSISLIVSSGRSSTLRYGDVLYILTVMALASQKYALQLRADDLADGVSAHAAKDIPHTNPRYHPNCGSMTPSNPSVTCDTQTDSHSSLLSPKRWRNMTSDECGVDPEESRPSRFKNKVCEENHLIEDCRSVQPKADQGWSWDGKMIQKSYLIATTRSEDANHINLKVLLLSERELLSISRPDLVKISLICAIFICMRYALVSWIQASSPCHVYVTWMHARQRFT</sequence>
<dbReference type="Proteomes" id="UP001610563">
    <property type="component" value="Unassembled WGS sequence"/>
</dbReference>
<evidence type="ECO:0000313" key="2">
    <source>
        <dbReference type="Proteomes" id="UP001610563"/>
    </source>
</evidence>
<evidence type="ECO:0000313" key="1">
    <source>
        <dbReference type="EMBL" id="KAL2794996.1"/>
    </source>
</evidence>
<dbReference type="EMBL" id="JBFTWV010000039">
    <property type="protein sequence ID" value="KAL2794996.1"/>
    <property type="molecule type" value="Genomic_DNA"/>
</dbReference>